<evidence type="ECO:0000256" key="5">
    <source>
        <dbReference type="ARBA" id="ARBA00022723"/>
    </source>
</evidence>
<feature type="compositionally biased region" description="Acidic residues" evidence="11">
    <location>
        <begin position="349"/>
        <end position="360"/>
    </location>
</feature>
<dbReference type="PANTHER" id="PTHR21330:SF1">
    <property type="entry name" value="E3 SUMO-PROTEIN LIGASE NSE2"/>
    <property type="match status" value="1"/>
</dbReference>
<evidence type="ECO:0000256" key="2">
    <source>
        <dbReference type="ARBA" id="ARBA00004718"/>
    </source>
</evidence>
<reference evidence="13 14" key="1">
    <citation type="submission" date="2018-06" db="EMBL/GenBank/DDBJ databases">
        <title>A transcriptomic atlas of mushroom development highlights an independent origin of complex multicellularity.</title>
        <authorList>
            <consortium name="DOE Joint Genome Institute"/>
            <person name="Krizsan K."/>
            <person name="Almasi E."/>
            <person name="Merenyi Z."/>
            <person name="Sahu N."/>
            <person name="Viragh M."/>
            <person name="Koszo T."/>
            <person name="Mondo S."/>
            <person name="Kiss B."/>
            <person name="Balint B."/>
            <person name="Kues U."/>
            <person name="Barry K."/>
            <person name="Hegedus J.C."/>
            <person name="Henrissat B."/>
            <person name="Johnson J."/>
            <person name="Lipzen A."/>
            <person name="Ohm R."/>
            <person name="Nagy I."/>
            <person name="Pangilinan J."/>
            <person name="Yan J."/>
            <person name="Xiong Y."/>
            <person name="Grigoriev I.V."/>
            <person name="Hibbett D.S."/>
            <person name="Nagy L.G."/>
        </authorList>
    </citation>
    <scope>NUCLEOTIDE SEQUENCE [LARGE SCALE GENOMIC DNA]</scope>
    <source>
        <strain evidence="13 14">SZMC22713</strain>
    </source>
</reference>
<keyword evidence="14" id="KW-1185">Reference proteome</keyword>
<dbReference type="GO" id="GO:0016925">
    <property type="term" value="P:protein sumoylation"/>
    <property type="evidence" value="ECO:0007669"/>
    <property type="project" value="UniProtKB-UniPathway"/>
</dbReference>
<feature type="region of interest" description="Disordered" evidence="11">
    <location>
        <begin position="340"/>
        <end position="360"/>
    </location>
</feature>
<feature type="compositionally biased region" description="Basic residues" evidence="11">
    <location>
        <begin position="44"/>
        <end position="65"/>
    </location>
</feature>
<feature type="compositionally biased region" description="Acidic residues" evidence="11">
    <location>
        <begin position="26"/>
        <end position="39"/>
    </location>
</feature>
<comment type="subcellular location">
    <subcellularLocation>
        <location evidence="1">Nucleus</location>
    </subcellularLocation>
</comment>
<comment type="pathway">
    <text evidence="2">Protein modification; protein sumoylation.</text>
</comment>
<sequence>MPSRRNQRQPSDAIEEGSQSQHTREDDVDEEEDLDAMEEDAPRRSSKKVTAKGKIAKSTRRKRESSRRDDADSDNEDGVSQEVVSVSAPIDIENFENQPLLKTDLARIGGMSNDWDNVIGKMKETVFPIMNDVSAGVAEASLGSDGEPALKELAKLDIVMRELLDTRAELNAHKDALDAIQHAVAVGDNITDIVERYNEDVTARVEKWRGMTSRQKYGKDAEYIKMKQLVFEVLHDEAMPPVIEMIPKEDGDDDDDDDDVVVGGSTQQVNCPLTLTILVNPMTSTVCGHSFSATSIKEYLGGNRSAKKKCPATGCNKMFGTSDLQEDKALEKKVKAWERRERRKAAEAGSDDDAASEVIE</sequence>
<dbReference type="Pfam" id="PF11789">
    <property type="entry name" value="zf-Nse"/>
    <property type="match status" value="1"/>
</dbReference>
<dbReference type="Proteomes" id="UP000294933">
    <property type="component" value="Unassembled WGS sequence"/>
</dbReference>
<protein>
    <recommendedName>
        <fullName evidence="12">SP-RING-type domain-containing protein</fullName>
    </recommendedName>
</protein>
<evidence type="ECO:0000256" key="6">
    <source>
        <dbReference type="ARBA" id="ARBA00022771"/>
    </source>
</evidence>
<evidence type="ECO:0000313" key="13">
    <source>
        <dbReference type="EMBL" id="TDL23191.1"/>
    </source>
</evidence>
<dbReference type="UniPathway" id="UPA00886"/>
<gene>
    <name evidence="13" type="ORF">BD410DRAFT_858350</name>
</gene>
<evidence type="ECO:0000256" key="8">
    <source>
        <dbReference type="ARBA" id="ARBA00022833"/>
    </source>
</evidence>
<dbReference type="GO" id="GO:0008270">
    <property type="term" value="F:zinc ion binding"/>
    <property type="evidence" value="ECO:0007669"/>
    <property type="project" value="UniProtKB-KW"/>
</dbReference>
<evidence type="ECO:0000256" key="3">
    <source>
        <dbReference type="ARBA" id="ARBA00008212"/>
    </source>
</evidence>
<evidence type="ECO:0000256" key="9">
    <source>
        <dbReference type="ARBA" id="ARBA00023242"/>
    </source>
</evidence>
<dbReference type="CDD" id="cd16651">
    <property type="entry name" value="SPL-RING_NSE2"/>
    <property type="match status" value="1"/>
</dbReference>
<evidence type="ECO:0000256" key="10">
    <source>
        <dbReference type="PROSITE-ProRule" id="PRU00452"/>
    </source>
</evidence>
<dbReference type="OrthoDB" id="26899at2759"/>
<proteinExistence type="inferred from homology"/>
<dbReference type="STRING" id="50990.A0A4Y7Q786"/>
<keyword evidence="5" id="KW-0479">Metal-binding</keyword>
<dbReference type="GO" id="GO:0061665">
    <property type="term" value="F:SUMO ligase activity"/>
    <property type="evidence" value="ECO:0007669"/>
    <property type="project" value="TreeGrafter"/>
</dbReference>
<dbReference type="Gene3D" id="3.30.40.10">
    <property type="entry name" value="Zinc/RING finger domain, C3HC4 (zinc finger)"/>
    <property type="match status" value="1"/>
</dbReference>
<keyword evidence="6 10" id="KW-0863">Zinc-finger</keyword>
<evidence type="ECO:0000256" key="11">
    <source>
        <dbReference type="SAM" id="MobiDB-lite"/>
    </source>
</evidence>
<dbReference type="SUPFAM" id="SSF57850">
    <property type="entry name" value="RING/U-box"/>
    <property type="match status" value="1"/>
</dbReference>
<dbReference type="PANTHER" id="PTHR21330">
    <property type="entry name" value="E3 SUMO-PROTEIN LIGASE NSE2"/>
    <property type="match status" value="1"/>
</dbReference>
<dbReference type="VEuPathDB" id="FungiDB:BD410DRAFT_858350"/>
<evidence type="ECO:0000259" key="12">
    <source>
        <dbReference type="PROSITE" id="PS51044"/>
    </source>
</evidence>
<dbReference type="InterPro" id="IPR013083">
    <property type="entry name" value="Znf_RING/FYVE/PHD"/>
</dbReference>
<dbReference type="GO" id="GO:0000724">
    <property type="term" value="P:double-strand break repair via homologous recombination"/>
    <property type="evidence" value="ECO:0007669"/>
    <property type="project" value="InterPro"/>
</dbReference>
<keyword evidence="9" id="KW-0539">Nucleus</keyword>
<organism evidence="13 14">
    <name type="scientific">Rickenella mellea</name>
    <dbReference type="NCBI Taxonomy" id="50990"/>
    <lineage>
        <taxon>Eukaryota</taxon>
        <taxon>Fungi</taxon>
        <taxon>Dikarya</taxon>
        <taxon>Basidiomycota</taxon>
        <taxon>Agaricomycotina</taxon>
        <taxon>Agaricomycetes</taxon>
        <taxon>Hymenochaetales</taxon>
        <taxon>Rickenellaceae</taxon>
        <taxon>Rickenella</taxon>
    </lineage>
</organism>
<evidence type="ECO:0000256" key="4">
    <source>
        <dbReference type="ARBA" id="ARBA00022679"/>
    </source>
</evidence>
<dbReference type="PROSITE" id="PS51044">
    <property type="entry name" value="ZF_SP_RING"/>
    <property type="match status" value="1"/>
</dbReference>
<keyword evidence="8" id="KW-0862">Zinc</keyword>
<feature type="region of interest" description="Disordered" evidence="11">
    <location>
        <begin position="1"/>
        <end position="83"/>
    </location>
</feature>
<evidence type="ECO:0000313" key="14">
    <source>
        <dbReference type="Proteomes" id="UP000294933"/>
    </source>
</evidence>
<feature type="domain" description="SP-RING-type" evidence="12">
    <location>
        <begin position="256"/>
        <end position="339"/>
    </location>
</feature>
<accession>A0A4Y7Q786</accession>
<dbReference type="AlphaFoldDB" id="A0A4Y7Q786"/>
<dbReference type="InterPro" id="IPR004181">
    <property type="entry name" value="Znf_MIZ"/>
</dbReference>
<dbReference type="GO" id="GO:0030915">
    <property type="term" value="C:Smc5-Smc6 complex"/>
    <property type="evidence" value="ECO:0007669"/>
    <property type="project" value="InterPro"/>
</dbReference>
<dbReference type="InterPro" id="IPR026846">
    <property type="entry name" value="Nse2(Mms21)"/>
</dbReference>
<name>A0A4Y7Q786_9AGAM</name>
<dbReference type="GO" id="GO:0005634">
    <property type="term" value="C:nucleus"/>
    <property type="evidence" value="ECO:0007669"/>
    <property type="project" value="UniProtKB-SubCell"/>
</dbReference>
<dbReference type="EMBL" id="ML170171">
    <property type="protein sequence ID" value="TDL23191.1"/>
    <property type="molecule type" value="Genomic_DNA"/>
</dbReference>
<keyword evidence="7" id="KW-0833">Ubl conjugation pathway</keyword>
<keyword evidence="4" id="KW-0808">Transferase</keyword>
<evidence type="ECO:0000256" key="1">
    <source>
        <dbReference type="ARBA" id="ARBA00004123"/>
    </source>
</evidence>
<evidence type="ECO:0000256" key="7">
    <source>
        <dbReference type="ARBA" id="ARBA00022786"/>
    </source>
</evidence>
<comment type="similarity">
    <text evidence="3">Belongs to the NSE2 family.</text>
</comment>